<protein>
    <recommendedName>
        <fullName evidence="2">histidine kinase</fullName>
        <ecNumber evidence="2">2.7.13.3</ecNumber>
    </recommendedName>
</protein>
<dbReference type="Pfam" id="PF07730">
    <property type="entry name" value="HisKA_3"/>
    <property type="match status" value="1"/>
</dbReference>
<evidence type="ECO:0000256" key="1">
    <source>
        <dbReference type="ARBA" id="ARBA00000085"/>
    </source>
</evidence>
<evidence type="ECO:0000313" key="8">
    <source>
        <dbReference type="Proteomes" id="UP000352698"/>
    </source>
</evidence>
<dbReference type="PANTHER" id="PTHR24421:SF63">
    <property type="entry name" value="SENSOR HISTIDINE KINASE DESK"/>
    <property type="match status" value="1"/>
</dbReference>
<keyword evidence="5" id="KW-0902">Two-component regulatory system</keyword>
<keyword evidence="4 7" id="KW-0418">Kinase</keyword>
<dbReference type="InterPro" id="IPR050482">
    <property type="entry name" value="Sensor_HK_TwoCompSys"/>
</dbReference>
<reference evidence="7 8" key="1">
    <citation type="submission" date="2019-05" db="EMBL/GenBank/DDBJ databases">
        <authorList>
            <consortium name="Pathogen Informatics"/>
        </authorList>
    </citation>
    <scope>NUCLEOTIDE SEQUENCE [LARGE SCALE GENOMIC DNA]</scope>
    <source>
        <strain evidence="7 8">NCTC12204</strain>
    </source>
</reference>
<dbReference type="Gene3D" id="3.30.565.10">
    <property type="entry name" value="Histidine kinase-like ATPase, C-terminal domain"/>
    <property type="match status" value="1"/>
</dbReference>
<dbReference type="PANTHER" id="PTHR24421">
    <property type="entry name" value="NITRATE/NITRITE SENSOR PROTEIN NARX-RELATED"/>
    <property type="match status" value="1"/>
</dbReference>
<sequence length="371" mass="42528">MSFFEKHIFFPKRFGIAPYFWLVFLIPTIYSLFPLTSWFDWLFILLLVIFLKAYRDGYEVHKFLTGDVFLQLLIACLFGIFQKNGYLFIFVAWEIGSLPVTKRLFYHYLTGYYVSVMISLGAMLWTTRFTHSSSYINVGITIIAAIITPLAAKSVGESYRRIYRLNQQNKRLEAVVRQNERDRIARDLHDHLGQAFSIISLKAELAEKLIAIDSRQATNELHDIAETSRKNLSLVRGIVSNLQERTIAQTMLEEEKNLVLTNIQLHSVGEELAEKWPTNIQHTVSAVIKEAITNMIRHSKASIAMIDFTENIDTYFITIQDNGQGFTQLKSTGYGISGMKERIQTEKGQLTITGTQGVKIVISLPKENEHD</sequence>
<dbReference type="InterPro" id="IPR003594">
    <property type="entry name" value="HATPase_dom"/>
</dbReference>
<comment type="catalytic activity">
    <reaction evidence="1">
        <text>ATP + protein L-histidine = ADP + protein N-phospho-L-histidine.</text>
        <dbReference type="EC" id="2.7.13.3"/>
    </reaction>
</comment>
<dbReference type="GO" id="GO:0016020">
    <property type="term" value="C:membrane"/>
    <property type="evidence" value="ECO:0007669"/>
    <property type="project" value="InterPro"/>
</dbReference>
<evidence type="ECO:0000259" key="6">
    <source>
        <dbReference type="SMART" id="SM00387"/>
    </source>
</evidence>
<evidence type="ECO:0000256" key="2">
    <source>
        <dbReference type="ARBA" id="ARBA00012438"/>
    </source>
</evidence>
<accession>A0A449E6X3</accession>
<dbReference type="SMART" id="SM00387">
    <property type="entry name" value="HATPase_c"/>
    <property type="match status" value="1"/>
</dbReference>
<dbReference type="GO" id="GO:0046983">
    <property type="term" value="F:protein dimerization activity"/>
    <property type="evidence" value="ECO:0007669"/>
    <property type="project" value="InterPro"/>
</dbReference>
<keyword evidence="3 7" id="KW-0808">Transferase</keyword>
<organism evidence="7 8">
    <name type="scientific">Enterococcus hirae</name>
    <dbReference type="NCBI Taxonomy" id="1354"/>
    <lineage>
        <taxon>Bacteria</taxon>
        <taxon>Bacillati</taxon>
        <taxon>Bacillota</taxon>
        <taxon>Bacilli</taxon>
        <taxon>Lactobacillales</taxon>
        <taxon>Enterococcaceae</taxon>
        <taxon>Enterococcus</taxon>
    </lineage>
</organism>
<dbReference type="Gene3D" id="1.20.5.1930">
    <property type="match status" value="1"/>
</dbReference>
<dbReference type="InterPro" id="IPR036890">
    <property type="entry name" value="HATPase_C_sf"/>
</dbReference>
<dbReference type="RefSeq" id="WP_010737242.1">
    <property type="nucleotide sequence ID" value="NZ_AP027299.1"/>
</dbReference>
<evidence type="ECO:0000256" key="3">
    <source>
        <dbReference type="ARBA" id="ARBA00022679"/>
    </source>
</evidence>
<dbReference type="Pfam" id="PF02518">
    <property type="entry name" value="HATPase_c"/>
    <property type="match status" value="1"/>
</dbReference>
<dbReference type="SUPFAM" id="SSF55874">
    <property type="entry name" value="ATPase domain of HSP90 chaperone/DNA topoisomerase II/histidine kinase"/>
    <property type="match status" value="1"/>
</dbReference>
<dbReference type="Proteomes" id="UP000352698">
    <property type="component" value="Unassembled WGS sequence"/>
</dbReference>
<feature type="domain" description="Histidine kinase/HSP90-like ATPase" evidence="6">
    <location>
        <begin position="279"/>
        <end position="368"/>
    </location>
</feature>
<evidence type="ECO:0000313" key="7">
    <source>
        <dbReference type="EMBL" id="VTQ70658.1"/>
    </source>
</evidence>
<name>A0A449E6X3_ENTHR</name>
<proteinExistence type="predicted"/>
<dbReference type="InterPro" id="IPR011712">
    <property type="entry name" value="Sig_transdc_His_kin_sub3_dim/P"/>
</dbReference>
<dbReference type="EMBL" id="CABEEP010000001">
    <property type="protein sequence ID" value="VTQ70658.1"/>
    <property type="molecule type" value="Genomic_DNA"/>
</dbReference>
<evidence type="ECO:0000256" key="5">
    <source>
        <dbReference type="ARBA" id="ARBA00023012"/>
    </source>
</evidence>
<dbReference type="EC" id="2.7.13.3" evidence="2"/>
<evidence type="ECO:0000256" key="4">
    <source>
        <dbReference type="ARBA" id="ARBA00022777"/>
    </source>
</evidence>
<dbReference type="AlphaFoldDB" id="A0A449E6X3"/>
<dbReference type="GO" id="GO:0000155">
    <property type="term" value="F:phosphorelay sensor kinase activity"/>
    <property type="evidence" value="ECO:0007669"/>
    <property type="project" value="InterPro"/>
</dbReference>
<comment type="caution">
    <text evidence="7">The sequence shown here is derived from an EMBL/GenBank/DDBJ whole genome shotgun (WGS) entry which is preliminary data.</text>
</comment>
<gene>
    <name evidence="7" type="primary">desK</name>
    <name evidence="7" type="ORF">NCTC12204_02650</name>
</gene>
<dbReference type="CDD" id="cd16917">
    <property type="entry name" value="HATPase_UhpB-NarQ-NarX-like"/>
    <property type="match status" value="1"/>
</dbReference>